<sequence>MMRILPGDLDDPRVIGLLDIHLKSAREETAPGSAHALDLTGLRASGIRLWTIWEDETLLGVGALKRLSPEHGEIKSMHTAQSMRGRGAGSAMLRHIIETARASGMSRLSLETGSWDYFQPARALYRSHGFVECPPFGDYVLDPNSVFMTLEL</sequence>
<feature type="domain" description="N-acetyltransferase" evidence="3">
    <location>
        <begin position="2"/>
        <end position="152"/>
    </location>
</feature>
<dbReference type="AlphaFoldDB" id="S9QUC5"/>
<evidence type="ECO:0000259" key="3">
    <source>
        <dbReference type="PROSITE" id="PS51186"/>
    </source>
</evidence>
<protein>
    <submittedName>
        <fullName evidence="4">Acetyltransferase</fullName>
    </submittedName>
</protein>
<dbReference type="PANTHER" id="PTHR43877:SF5">
    <property type="entry name" value="BLL8307 PROTEIN"/>
    <property type="match status" value="1"/>
</dbReference>
<comment type="caution">
    <text evidence="4">The sequence shown here is derived from an EMBL/GenBank/DDBJ whole genome shotgun (WGS) entry which is preliminary data.</text>
</comment>
<keyword evidence="2" id="KW-0012">Acyltransferase</keyword>
<dbReference type="Pfam" id="PF00583">
    <property type="entry name" value="Acetyltransf_1"/>
    <property type="match status" value="1"/>
</dbReference>
<proteinExistence type="predicted"/>
<keyword evidence="5" id="KW-1185">Reference proteome</keyword>
<gene>
    <name evidence="4" type="ORF">D187_000347</name>
</gene>
<dbReference type="PANTHER" id="PTHR43877">
    <property type="entry name" value="AMINOALKYLPHOSPHONATE N-ACETYLTRANSFERASE-RELATED-RELATED"/>
    <property type="match status" value="1"/>
</dbReference>
<accession>S9QUC5</accession>
<dbReference type="Gene3D" id="3.40.630.30">
    <property type="match status" value="1"/>
</dbReference>
<evidence type="ECO:0000313" key="5">
    <source>
        <dbReference type="Proteomes" id="UP000011682"/>
    </source>
</evidence>
<evidence type="ECO:0000256" key="2">
    <source>
        <dbReference type="ARBA" id="ARBA00023315"/>
    </source>
</evidence>
<dbReference type="InterPro" id="IPR000182">
    <property type="entry name" value="GNAT_dom"/>
</dbReference>
<dbReference type="InterPro" id="IPR050832">
    <property type="entry name" value="Bact_Acetyltransf"/>
</dbReference>
<dbReference type="PROSITE" id="PS51186">
    <property type="entry name" value="GNAT"/>
    <property type="match status" value="1"/>
</dbReference>
<evidence type="ECO:0000256" key="1">
    <source>
        <dbReference type="ARBA" id="ARBA00022679"/>
    </source>
</evidence>
<evidence type="ECO:0000313" key="4">
    <source>
        <dbReference type="EMBL" id="EPX64924.1"/>
    </source>
</evidence>
<dbReference type="EMBL" id="ANAH02000001">
    <property type="protein sequence ID" value="EPX64924.1"/>
    <property type="molecule type" value="Genomic_DNA"/>
</dbReference>
<dbReference type="eggNOG" id="COG1246">
    <property type="taxonomic scope" value="Bacteria"/>
</dbReference>
<dbReference type="CDD" id="cd04301">
    <property type="entry name" value="NAT_SF"/>
    <property type="match status" value="1"/>
</dbReference>
<dbReference type="RefSeq" id="WP_002622188.1">
    <property type="nucleotide sequence ID" value="NZ_ANAH02000001.1"/>
</dbReference>
<keyword evidence="1" id="KW-0808">Transferase</keyword>
<dbReference type="SUPFAM" id="SSF55729">
    <property type="entry name" value="Acyl-CoA N-acyltransferases (Nat)"/>
    <property type="match status" value="1"/>
</dbReference>
<dbReference type="Proteomes" id="UP000011682">
    <property type="component" value="Unassembled WGS sequence"/>
</dbReference>
<reference evidence="4" key="1">
    <citation type="submission" date="2013-05" db="EMBL/GenBank/DDBJ databases">
        <title>Genome assembly of Cystobacter fuscus DSM 2262.</title>
        <authorList>
            <person name="Sharma G."/>
            <person name="Khatri I."/>
            <person name="Kaur C."/>
            <person name="Mayilraj S."/>
            <person name="Subramanian S."/>
        </authorList>
    </citation>
    <scope>NUCLEOTIDE SEQUENCE [LARGE SCALE GENOMIC DNA]</scope>
    <source>
        <strain evidence="4">DSM 2262</strain>
    </source>
</reference>
<dbReference type="GO" id="GO:0016747">
    <property type="term" value="F:acyltransferase activity, transferring groups other than amino-acyl groups"/>
    <property type="evidence" value="ECO:0007669"/>
    <property type="project" value="InterPro"/>
</dbReference>
<organism evidence="4 5">
    <name type="scientific">Cystobacter fuscus (strain ATCC 25194 / DSM 2262 / NBRC 100088 / M29)</name>
    <dbReference type="NCBI Taxonomy" id="1242864"/>
    <lineage>
        <taxon>Bacteria</taxon>
        <taxon>Pseudomonadati</taxon>
        <taxon>Myxococcota</taxon>
        <taxon>Myxococcia</taxon>
        <taxon>Myxococcales</taxon>
        <taxon>Cystobacterineae</taxon>
        <taxon>Archangiaceae</taxon>
        <taxon>Cystobacter</taxon>
    </lineage>
</organism>
<name>S9QUC5_CYSF2</name>
<dbReference type="InterPro" id="IPR016181">
    <property type="entry name" value="Acyl_CoA_acyltransferase"/>
</dbReference>